<dbReference type="Gene3D" id="3.40.50.300">
    <property type="entry name" value="P-loop containing nucleotide triphosphate hydrolases"/>
    <property type="match status" value="1"/>
</dbReference>
<name>A0A0N9IJE9_9PSEU</name>
<dbReference type="EMBL" id="CP012752">
    <property type="protein sequence ID" value="ALG15163.1"/>
    <property type="molecule type" value="Genomic_DNA"/>
</dbReference>
<dbReference type="AlphaFoldDB" id="A0A0N9IJE9"/>
<dbReference type="KEGG" id="kphy:AOZ06_29765"/>
<dbReference type="RefSeq" id="WP_054297017.1">
    <property type="nucleotide sequence ID" value="NZ_CP012752.1"/>
</dbReference>
<dbReference type="SMART" id="SM00862">
    <property type="entry name" value="Trans_reg_C"/>
    <property type="match status" value="1"/>
</dbReference>
<keyword evidence="4" id="KW-0804">Transcription</keyword>
<feature type="DNA-binding region" description="OmpR/PhoB-type" evidence="5">
    <location>
        <begin position="1"/>
        <end position="95"/>
    </location>
</feature>
<dbReference type="PROSITE" id="PS51755">
    <property type="entry name" value="OMPR_PHOB"/>
    <property type="match status" value="1"/>
</dbReference>
<dbReference type="PANTHER" id="PTHR35807:SF1">
    <property type="entry name" value="TRANSCRIPTIONAL REGULATOR REDD"/>
    <property type="match status" value="1"/>
</dbReference>
<feature type="domain" description="OmpR/PhoB-type" evidence="6">
    <location>
        <begin position="1"/>
        <end position="95"/>
    </location>
</feature>
<dbReference type="Gene3D" id="1.10.10.10">
    <property type="entry name" value="Winged helix-like DNA-binding domain superfamily/Winged helix DNA-binding domain"/>
    <property type="match status" value="1"/>
</dbReference>
<evidence type="ECO:0000256" key="4">
    <source>
        <dbReference type="ARBA" id="ARBA00023163"/>
    </source>
</evidence>
<dbReference type="OrthoDB" id="581105at2"/>
<comment type="similarity">
    <text evidence="1">Belongs to the AfsR/DnrI/RedD regulatory family.</text>
</comment>
<dbReference type="InterPro" id="IPR011990">
    <property type="entry name" value="TPR-like_helical_dom_sf"/>
</dbReference>
<dbReference type="SMART" id="SM00382">
    <property type="entry name" value="AAA"/>
    <property type="match status" value="1"/>
</dbReference>
<dbReference type="GO" id="GO:0003677">
    <property type="term" value="F:DNA binding"/>
    <property type="evidence" value="ECO:0007669"/>
    <property type="project" value="UniProtKB-UniRule"/>
</dbReference>
<dbReference type="InterPro" id="IPR051677">
    <property type="entry name" value="AfsR-DnrI-RedD_regulator"/>
</dbReference>
<dbReference type="SMART" id="SM01043">
    <property type="entry name" value="BTAD"/>
    <property type="match status" value="1"/>
</dbReference>
<dbReference type="SUPFAM" id="SSF48452">
    <property type="entry name" value="TPR-like"/>
    <property type="match status" value="3"/>
</dbReference>
<dbReference type="InterPro" id="IPR027417">
    <property type="entry name" value="P-loop_NTPase"/>
</dbReference>
<dbReference type="SMART" id="SM00028">
    <property type="entry name" value="TPR"/>
    <property type="match status" value="9"/>
</dbReference>
<evidence type="ECO:0000256" key="1">
    <source>
        <dbReference type="ARBA" id="ARBA00005820"/>
    </source>
</evidence>
<dbReference type="Gene3D" id="1.25.40.10">
    <property type="entry name" value="Tetratricopeptide repeat domain"/>
    <property type="match status" value="3"/>
</dbReference>
<dbReference type="GO" id="GO:0043531">
    <property type="term" value="F:ADP binding"/>
    <property type="evidence" value="ECO:0007669"/>
    <property type="project" value="InterPro"/>
</dbReference>
<dbReference type="PRINTS" id="PR00364">
    <property type="entry name" value="DISEASERSIST"/>
</dbReference>
<dbReference type="InterPro" id="IPR003593">
    <property type="entry name" value="AAA+_ATPase"/>
</dbReference>
<protein>
    <recommendedName>
        <fullName evidence="6">OmpR/PhoB-type domain-containing protein</fullName>
    </recommendedName>
</protein>
<dbReference type="InterPro" id="IPR019734">
    <property type="entry name" value="TPR_rpt"/>
</dbReference>
<evidence type="ECO:0000313" key="8">
    <source>
        <dbReference type="Proteomes" id="UP000063699"/>
    </source>
</evidence>
<dbReference type="InterPro" id="IPR016032">
    <property type="entry name" value="Sig_transdc_resp-reg_C-effctor"/>
</dbReference>
<keyword evidence="8" id="KW-1185">Reference proteome</keyword>
<dbReference type="GO" id="GO:0000160">
    <property type="term" value="P:phosphorelay signal transduction system"/>
    <property type="evidence" value="ECO:0007669"/>
    <property type="project" value="InterPro"/>
</dbReference>
<dbReference type="Pfam" id="PF03704">
    <property type="entry name" value="BTAD"/>
    <property type="match status" value="1"/>
</dbReference>
<dbReference type="PANTHER" id="PTHR35807">
    <property type="entry name" value="TRANSCRIPTIONAL REGULATOR REDD-RELATED"/>
    <property type="match status" value="1"/>
</dbReference>
<keyword evidence="3 5" id="KW-0238">DNA-binding</keyword>
<evidence type="ECO:0000256" key="3">
    <source>
        <dbReference type="ARBA" id="ARBA00023125"/>
    </source>
</evidence>
<dbReference type="InterPro" id="IPR001867">
    <property type="entry name" value="OmpR/PhoB-type_DNA-bd"/>
</dbReference>
<accession>A0A0N9IJE9</accession>
<keyword evidence="2" id="KW-0805">Transcription regulation</keyword>
<reference evidence="7 8" key="1">
    <citation type="submission" date="2015-07" db="EMBL/GenBank/DDBJ databases">
        <title>Genome sequencing of Kibdelosporangium phytohabitans.</title>
        <authorList>
            <person name="Qin S."/>
            <person name="Xing K."/>
        </authorList>
    </citation>
    <scope>NUCLEOTIDE SEQUENCE [LARGE SCALE GENOMIC DNA]</scope>
    <source>
        <strain evidence="7 8">KLBMP1111</strain>
    </source>
</reference>
<sequence length="1038" mass="111957">MTELRFGVLGPLQVTSAGEPVTINGPKLRILLAALLVRANTAVTVDRLAERLWGESPPATARKSTQVYALRLRRALGDESGSVIETQPDGYLIRLRTEQLDLLRFRALTDAARDAGQRGDPGAELDLLTEALACWRGRPMSDIPSESLLQGEAVELEEARLGAAERRVDISLELGRHSEVLGDLTRLTHDHPWKESFWAQLITAQHRSGRLGDALTTYRKVHRILAEELGISPGPRLRAAHRALLGEPSGPAARPARPAPPVPYQLPPDLDRFVGRADLLDRLTGPAPWRNVVISGPPGIGKTALAVHAAHLSRRQFPDGQLYMNLQGYGADPPVTAEVALARFLSALGVPQDQMPDPADRSALLRSMLAGRRMLLLLDNAIDSDQVRPLLPGEPGCRVFVTSRGDLRGLNVNPGAELVALGVLTGEESRTVLAGLLDDGRVSAEPDALAGLADACAHLPLALRIAGANLAADPYRGIAEYTDAITNTGRLTELAIDDDEQSVVRVAFDHSYVRMPEGCRAFFRLLGLAPGPDIAVDAAAAMAGVPRAEAVRTLNRLAEVSLIDPTGSGRHRLHDLIREYAADRAETEDGPEKTNAALSRFASYYLHGAATAAGLLYPATSRCPLPEPPAPPPVFGTEQEALSWLDDERYNLVAVITWAATHPVLNHFAWQFVDVLRGYLQARGHHLEVVAACTTALQSVRGSGDRAAEIALLDVLGLISHNVSDFDRSTAYHRQALTAAREIDDLDAEADALRNLGRECGESGDPPAALRYYRQALSVSRRAGNAAGEALAMNYIGTAHTSAGRARTAVHWHQRAVELAERSGSRETLFRSMSGRAVARWALGRLDDAIADHRRVLEFCREVGQPFGELSALIGLAETTCDLGRLGEAMSLADEALRLGRELGDKRGEATARELVATVQSRRGEPDAAIEGYLEAFRLIRDIGYGYGETSVLLGLSAAYRAIGEPRRALGYCEEALTQLRLVGRLLLEPDALTEIAHNHLALGDVASAAAFADEAVRLAETRGQRAVSARARAVLAR</sequence>
<dbReference type="GO" id="GO:0006355">
    <property type="term" value="P:regulation of DNA-templated transcription"/>
    <property type="evidence" value="ECO:0007669"/>
    <property type="project" value="InterPro"/>
</dbReference>
<dbReference type="InterPro" id="IPR005158">
    <property type="entry name" value="BTAD"/>
</dbReference>
<evidence type="ECO:0000259" key="6">
    <source>
        <dbReference type="PROSITE" id="PS51755"/>
    </source>
</evidence>
<dbReference type="Proteomes" id="UP000063699">
    <property type="component" value="Chromosome"/>
</dbReference>
<dbReference type="SUPFAM" id="SSF52540">
    <property type="entry name" value="P-loop containing nucleoside triphosphate hydrolases"/>
    <property type="match status" value="1"/>
</dbReference>
<dbReference type="Pfam" id="PF13424">
    <property type="entry name" value="TPR_12"/>
    <property type="match status" value="3"/>
</dbReference>
<evidence type="ECO:0000313" key="7">
    <source>
        <dbReference type="EMBL" id="ALG15163.1"/>
    </source>
</evidence>
<evidence type="ECO:0000256" key="5">
    <source>
        <dbReference type="PROSITE-ProRule" id="PRU01091"/>
    </source>
</evidence>
<dbReference type="CDD" id="cd15831">
    <property type="entry name" value="BTAD"/>
    <property type="match status" value="1"/>
</dbReference>
<dbReference type="InterPro" id="IPR036388">
    <property type="entry name" value="WH-like_DNA-bd_sf"/>
</dbReference>
<evidence type="ECO:0000256" key="2">
    <source>
        <dbReference type="ARBA" id="ARBA00023015"/>
    </source>
</evidence>
<proteinExistence type="inferred from homology"/>
<dbReference type="SUPFAM" id="SSF46894">
    <property type="entry name" value="C-terminal effector domain of the bipartite response regulators"/>
    <property type="match status" value="1"/>
</dbReference>
<gene>
    <name evidence="7" type="ORF">AOZ06_29765</name>
</gene>
<dbReference type="STRING" id="860235.AOZ06_29765"/>
<organism evidence="7 8">
    <name type="scientific">Kibdelosporangium phytohabitans</name>
    <dbReference type="NCBI Taxonomy" id="860235"/>
    <lineage>
        <taxon>Bacteria</taxon>
        <taxon>Bacillati</taxon>
        <taxon>Actinomycetota</taxon>
        <taxon>Actinomycetes</taxon>
        <taxon>Pseudonocardiales</taxon>
        <taxon>Pseudonocardiaceae</taxon>
        <taxon>Kibdelosporangium</taxon>
    </lineage>
</organism>
<dbReference type="Pfam" id="PF00486">
    <property type="entry name" value="Trans_reg_C"/>
    <property type="match status" value="1"/>
</dbReference>